<proteinExistence type="predicted"/>
<accession>A0A915HUD4</accession>
<dbReference type="AlphaFoldDB" id="A0A915HUD4"/>
<name>A0A915HUD4_ROMCU</name>
<evidence type="ECO:0000313" key="2">
    <source>
        <dbReference type="WBParaSite" id="nRc.2.0.1.t05017-RA"/>
    </source>
</evidence>
<evidence type="ECO:0000313" key="1">
    <source>
        <dbReference type="Proteomes" id="UP000887565"/>
    </source>
</evidence>
<dbReference type="Proteomes" id="UP000887565">
    <property type="component" value="Unplaced"/>
</dbReference>
<sequence length="141" mass="15958">MGGTFLKLADQRRSSVPLYIIYGNPSKKCQKCLFFAYAVHVCLAKDACFKGFCEDTVYEIKTRKPSDIYSSGSNEQCAPSNRSLLKLLVPSDAQWFKIGTPVMIFSEHCKSFMTNDLMENAKPLITEFGPFVPDNFFPYPQ</sequence>
<protein>
    <submittedName>
        <fullName evidence="2">Uncharacterized protein</fullName>
    </submittedName>
</protein>
<dbReference type="WBParaSite" id="nRc.2.0.1.t05017-RA">
    <property type="protein sequence ID" value="nRc.2.0.1.t05017-RA"/>
    <property type="gene ID" value="nRc.2.0.1.g05017"/>
</dbReference>
<organism evidence="1 2">
    <name type="scientific">Romanomermis culicivorax</name>
    <name type="common">Nematode worm</name>
    <dbReference type="NCBI Taxonomy" id="13658"/>
    <lineage>
        <taxon>Eukaryota</taxon>
        <taxon>Metazoa</taxon>
        <taxon>Ecdysozoa</taxon>
        <taxon>Nematoda</taxon>
        <taxon>Enoplea</taxon>
        <taxon>Dorylaimia</taxon>
        <taxon>Mermithida</taxon>
        <taxon>Mermithoidea</taxon>
        <taxon>Mermithidae</taxon>
        <taxon>Romanomermis</taxon>
    </lineage>
</organism>
<reference evidence="2" key="1">
    <citation type="submission" date="2022-11" db="UniProtKB">
        <authorList>
            <consortium name="WormBaseParasite"/>
        </authorList>
    </citation>
    <scope>IDENTIFICATION</scope>
</reference>
<keyword evidence="1" id="KW-1185">Reference proteome</keyword>